<dbReference type="InterPro" id="IPR050361">
    <property type="entry name" value="MPP/UQCRC_Complex"/>
</dbReference>
<reference evidence="7 8" key="1">
    <citation type="submission" date="2021-07" db="EMBL/GenBank/DDBJ databases">
        <title>Sphingomonas sp.</title>
        <authorList>
            <person name="Feng G."/>
            <person name="Li J."/>
            <person name="Pan M."/>
        </authorList>
    </citation>
    <scope>NUCLEOTIDE SEQUENCE [LARGE SCALE GENOMIC DNA]</scope>
    <source>
        <strain evidence="7 8">RRHST34</strain>
    </source>
</reference>
<dbReference type="SUPFAM" id="SSF63411">
    <property type="entry name" value="LuxS/MPP-like metallohydrolase"/>
    <property type="match status" value="4"/>
</dbReference>
<accession>A0ABS7BMN4</accession>
<dbReference type="InterPro" id="IPR011249">
    <property type="entry name" value="Metalloenz_LuxS/M16"/>
</dbReference>
<evidence type="ECO:0000256" key="3">
    <source>
        <dbReference type="SAM" id="MobiDB-lite"/>
    </source>
</evidence>
<keyword evidence="2" id="KW-0482">Metalloprotease</keyword>
<dbReference type="Pfam" id="PF05193">
    <property type="entry name" value="Peptidase_M16_C"/>
    <property type="match status" value="2"/>
</dbReference>
<feature type="domain" description="Peptidase M16 N-terminal" evidence="5">
    <location>
        <begin position="58"/>
        <end position="181"/>
    </location>
</feature>
<dbReference type="Pfam" id="PF00675">
    <property type="entry name" value="Peptidase_M16"/>
    <property type="match status" value="2"/>
</dbReference>
<evidence type="ECO:0000313" key="8">
    <source>
        <dbReference type="Proteomes" id="UP000759103"/>
    </source>
</evidence>
<evidence type="ECO:0000259" key="6">
    <source>
        <dbReference type="Pfam" id="PF05193"/>
    </source>
</evidence>
<feature type="region of interest" description="Disordered" evidence="3">
    <location>
        <begin position="466"/>
        <end position="496"/>
    </location>
</feature>
<evidence type="ECO:0000259" key="5">
    <source>
        <dbReference type="Pfam" id="PF00675"/>
    </source>
</evidence>
<dbReference type="PANTHER" id="PTHR11851">
    <property type="entry name" value="METALLOPROTEASE"/>
    <property type="match status" value="1"/>
</dbReference>
<feature type="signal peptide" evidence="4">
    <location>
        <begin position="1"/>
        <end position="15"/>
    </location>
</feature>
<dbReference type="InterPro" id="IPR007863">
    <property type="entry name" value="Peptidase_M16_C"/>
</dbReference>
<dbReference type="RefSeq" id="WP_219748249.1">
    <property type="nucleotide sequence ID" value="NZ_JAHXZN010000002.1"/>
</dbReference>
<evidence type="ECO:0000256" key="2">
    <source>
        <dbReference type="ARBA" id="ARBA00023049"/>
    </source>
</evidence>
<evidence type="ECO:0000313" key="7">
    <source>
        <dbReference type="EMBL" id="MBW6530798.1"/>
    </source>
</evidence>
<feature type="chain" id="PRO_5046663207" evidence="4">
    <location>
        <begin position="16"/>
        <end position="954"/>
    </location>
</feature>
<evidence type="ECO:0000256" key="4">
    <source>
        <dbReference type="SAM" id="SignalP"/>
    </source>
</evidence>
<dbReference type="EMBL" id="JAHXZN010000002">
    <property type="protein sequence ID" value="MBW6530798.1"/>
    <property type="molecule type" value="Genomic_DNA"/>
</dbReference>
<proteinExistence type="inferred from homology"/>
<keyword evidence="2" id="KW-0645">Protease</keyword>
<dbReference type="InterPro" id="IPR011765">
    <property type="entry name" value="Pept_M16_N"/>
</dbReference>
<gene>
    <name evidence="7" type="ORF">KZ820_08630</name>
</gene>
<protein>
    <submittedName>
        <fullName evidence="7">Insulinase family protein</fullName>
    </submittedName>
</protein>
<organism evidence="7 8">
    <name type="scientific">Sphingomonas citri</name>
    <dbReference type="NCBI Taxonomy" id="2862499"/>
    <lineage>
        <taxon>Bacteria</taxon>
        <taxon>Pseudomonadati</taxon>
        <taxon>Pseudomonadota</taxon>
        <taxon>Alphaproteobacteria</taxon>
        <taxon>Sphingomonadales</taxon>
        <taxon>Sphingomonadaceae</taxon>
        <taxon>Sphingomonas</taxon>
    </lineage>
</organism>
<evidence type="ECO:0000256" key="1">
    <source>
        <dbReference type="ARBA" id="ARBA00007261"/>
    </source>
</evidence>
<keyword evidence="8" id="KW-1185">Reference proteome</keyword>
<dbReference type="Proteomes" id="UP000759103">
    <property type="component" value="Unassembled WGS sequence"/>
</dbReference>
<feature type="domain" description="Peptidase M16 C-terminal" evidence="6">
    <location>
        <begin position="216"/>
        <end position="391"/>
    </location>
</feature>
<keyword evidence="4" id="KW-0732">Signal</keyword>
<dbReference type="Gene3D" id="3.30.830.10">
    <property type="entry name" value="Metalloenzyme, LuxS/M16 peptidase-like"/>
    <property type="match status" value="4"/>
</dbReference>
<sequence length="954" mass="100604">MLVRRVLLVSGSALALVAAPAVVGAQAPAPLPAAAPVSELVKAIDIPYQQFTLKNGLRVIVHTDRKAPIVAVSVWYDVGSKHEPQGKTGFAHLFEHLMFNGSENAPGDFFEPLQQVGATDFNGTTYFDRTNYFETVPTAALDRALFLESDRMGYLTGAITQSVLDEQRGVVQNEKRQGDNQPYGLLRYKATEGLFPASHPYGHTTIGSMADLDAASLADVKEWFRSHYGPNNAVLVLAGDVDLATARAKVEKYFGAIAAGPKSVAPPAPVPSSLPGKASEIMKDRVAATLVMKEWAVPGLNDRDAPALEVAAGVLGGLASSRFDNVLVKGEKLAVQASAEYESFAQVGTFQLIAMVRPGVDAAQVQARMDQLVADFIKDGPSADEVARYVTSTVAARIGGLEAVGGFGGKAVALAEGALYSDDPGFYKKQLAALAAQTPASVRAAAAKWLTRPAYSLQIVNGQRDAYAESKVPPPAPVKEAPEQPPKGTRGPLPDVGPIGALSFPKVERARLSNGIELVYAQRGAVPVTQAVLSFDAGVAADVADKLGTQQLTLAMMDEGTRELNSIQIAEARERLGASISSGSSADRTSLGLRVPSANLDAGAALWASIAREPSFAEAELGRVKTQQLTAIAQELTSPNGLARRVLPKLVSPGSPYAKAQGSGDPAAVAALTRADLLAFRQAWLRPDKAKIFVVSDRPLAEVQRVMEARFGDWRADGAAGTKTFPARVTSASPRIVLIDRPDSPQSLIAGGVQTGLRGTDDLLPVEVGNDALGGSFLGRLNMDLRESKHWSYGVGGNFSRNAFAAPYVVSAPVQADQTGPAVAALRGDIAQYLTSQPMTQAEFERAINGGTRSLSGEFETSDNVLDAMQSNDLYRRPDDYYATLPQKYRALTLPQVTAATKAAIDPARFVWVVVGEAAKVKPQLDSLGLPVEVMAASAVAGTPPAATPAAATK</sequence>
<feature type="domain" description="Peptidase M16 N-terminal" evidence="5">
    <location>
        <begin position="530"/>
        <end position="629"/>
    </location>
</feature>
<dbReference type="PANTHER" id="PTHR11851:SF49">
    <property type="entry name" value="MITOCHONDRIAL-PROCESSING PEPTIDASE SUBUNIT ALPHA"/>
    <property type="match status" value="1"/>
</dbReference>
<comment type="caution">
    <text evidence="7">The sequence shown here is derived from an EMBL/GenBank/DDBJ whole genome shotgun (WGS) entry which is preliminary data.</text>
</comment>
<feature type="domain" description="Peptidase M16 C-terminal" evidence="6">
    <location>
        <begin position="672"/>
        <end position="849"/>
    </location>
</feature>
<name>A0ABS7BMN4_9SPHN</name>
<comment type="similarity">
    <text evidence="1">Belongs to the peptidase M16 family.</text>
</comment>
<keyword evidence="2" id="KW-0378">Hydrolase</keyword>